<proteinExistence type="predicted"/>
<feature type="transmembrane region" description="Helical" evidence="1">
    <location>
        <begin position="6"/>
        <end position="23"/>
    </location>
</feature>
<gene>
    <name evidence="2" type="ORF">PQR63_04350</name>
</gene>
<reference evidence="2 3" key="1">
    <citation type="journal article" date="2024" name="Chem. Sci.">
        <title>Discovery of megapolipeptins by genome mining of a Burkholderiales bacteria collection.</title>
        <authorList>
            <person name="Paulo B.S."/>
            <person name="Recchia M.J.J."/>
            <person name="Lee S."/>
            <person name="Fergusson C.H."/>
            <person name="Romanowski S.B."/>
            <person name="Hernandez A."/>
            <person name="Krull N."/>
            <person name="Liu D.Y."/>
            <person name="Cavanagh H."/>
            <person name="Bos A."/>
            <person name="Gray C.A."/>
            <person name="Murphy B.T."/>
            <person name="Linington R.G."/>
            <person name="Eustaquio A.S."/>
        </authorList>
    </citation>
    <scope>NUCLEOTIDE SEQUENCE [LARGE SCALE GENOMIC DNA]</scope>
    <source>
        <strain evidence="2 3">RL21-008-BIB-B</strain>
    </source>
</reference>
<sequence>MNIHLSFGPLVALIAGILILVMPRLLNFIIAIYLIVIGLVGLFGSHGWPFS</sequence>
<accession>A0ABW8Z3I3</accession>
<evidence type="ECO:0000313" key="3">
    <source>
        <dbReference type="Proteomes" id="UP001629214"/>
    </source>
</evidence>
<dbReference type="EMBL" id="JAQQFR010000002">
    <property type="protein sequence ID" value="MFL9877597.1"/>
    <property type="molecule type" value="Genomic_DNA"/>
</dbReference>
<dbReference type="Pfam" id="PF11295">
    <property type="entry name" value="DUF3096"/>
    <property type="match status" value="1"/>
</dbReference>
<keyword evidence="1" id="KW-0812">Transmembrane</keyword>
<keyword evidence="1" id="KW-0472">Membrane</keyword>
<name>A0ABW8Z3I3_9BURK</name>
<evidence type="ECO:0000256" key="1">
    <source>
        <dbReference type="SAM" id="Phobius"/>
    </source>
</evidence>
<protein>
    <submittedName>
        <fullName evidence="2">DUF3096 domain-containing protein</fullName>
    </submittedName>
</protein>
<dbReference type="RefSeq" id="WP_007877342.1">
    <property type="nucleotide sequence ID" value="NZ_JAQQFR010000002.1"/>
</dbReference>
<comment type="caution">
    <text evidence="2">The sequence shown here is derived from an EMBL/GenBank/DDBJ whole genome shotgun (WGS) entry which is preliminary data.</text>
</comment>
<evidence type="ECO:0000313" key="2">
    <source>
        <dbReference type="EMBL" id="MFL9877597.1"/>
    </source>
</evidence>
<keyword evidence="3" id="KW-1185">Reference proteome</keyword>
<dbReference type="InterPro" id="IPR021446">
    <property type="entry name" value="DUF3096"/>
</dbReference>
<organism evidence="2 3">
    <name type="scientific">Herbaspirillum rhizosphaerae</name>
    <dbReference type="NCBI Taxonomy" id="346179"/>
    <lineage>
        <taxon>Bacteria</taxon>
        <taxon>Pseudomonadati</taxon>
        <taxon>Pseudomonadota</taxon>
        <taxon>Betaproteobacteria</taxon>
        <taxon>Burkholderiales</taxon>
        <taxon>Oxalobacteraceae</taxon>
        <taxon>Herbaspirillum</taxon>
    </lineage>
</organism>
<keyword evidence="1" id="KW-1133">Transmembrane helix</keyword>
<dbReference type="Proteomes" id="UP001629214">
    <property type="component" value="Unassembled WGS sequence"/>
</dbReference>
<feature type="transmembrane region" description="Helical" evidence="1">
    <location>
        <begin position="30"/>
        <end position="48"/>
    </location>
</feature>